<dbReference type="EMBL" id="PIPN01000004">
    <property type="protein sequence ID" value="RUO29219.1"/>
    <property type="molecule type" value="Genomic_DNA"/>
</dbReference>
<gene>
    <name evidence="2" type="ORF">CWE12_09545</name>
</gene>
<reference evidence="2 3" key="1">
    <citation type="journal article" date="2018" name="Front. Microbiol.">
        <title>Genome-Based Analysis Reveals the Taxonomy and Diversity of the Family Idiomarinaceae.</title>
        <authorList>
            <person name="Liu Y."/>
            <person name="Lai Q."/>
            <person name="Shao Z."/>
        </authorList>
    </citation>
    <scope>NUCLEOTIDE SEQUENCE [LARGE SCALE GENOMIC DNA]</scope>
    <source>
        <strain evidence="2 3">GBSy1</strain>
    </source>
</reference>
<evidence type="ECO:0000259" key="1">
    <source>
        <dbReference type="Pfam" id="PF12146"/>
    </source>
</evidence>
<organism evidence="2 3">
    <name type="scientific">Aliidiomarina sedimenti</name>
    <dbReference type="NCBI Taxonomy" id="1933879"/>
    <lineage>
        <taxon>Bacteria</taxon>
        <taxon>Pseudomonadati</taxon>
        <taxon>Pseudomonadota</taxon>
        <taxon>Gammaproteobacteria</taxon>
        <taxon>Alteromonadales</taxon>
        <taxon>Idiomarinaceae</taxon>
        <taxon>Aliidiomarina</taxon>
    </lineage>
</organism>
<proteinExistence type="predicted"/>
<comment type="caution">
    <text evidence="2">The sequence shown here is derived from an EMBL/GenBank/DDBJ whole genome shotgun (WGS) entry which is preliminary data.</text>
</comment>
<feature type="domain" description="Serine aminopeptidase S33" evidence="1">
    <location>
        <begin position="66"/>
        <end position="326"/>
    </location>
</feature>
<dbReference type="InterPro" id="IPR029058">
    <property type="entry name" value="AB_hydrolase_fold"/>
</dbReference>
<keyword evidence="3" id="KW-1185">Reference proteome</keyword>
<evidence type="ECO:0000313" key="2">
    <source>
        <dbReference type="EMBL" id="RUO29219.1"/>
    </source>
</evidence>
<dbReference type="InterPro" id="IPR051044">
    <property type="entry name" value="MAG_DAG_Lipase"/>
</dbReference>
<dbReference type="Pfam" id="PF12146">
    <property type="entry name" value="Hydrolase_4"/>
    <property type="match status" value="1"/>
</dbReference>
<dbReference type="Gene3D" id="3.40.50.1820">
    <property type="entry name" value="alpha/beta hydrolase"/>
    <property type="match status" value="1"/>
</dbReference>
<sequence length="366" mass="41752">MTDSASASSPSTPYQQWLDARPADSDAGWQHWSATVLSQFWSEVVVETLYSADDVLLHYAVFEHPQSKGWMIISPGRIETYLKYQELMLELAAQGYSVATLDHRGQGFSDRLSEHPQHGHVTQFDEFVRDFSDFILALKPRIGEQSCQLLAHSMGSAIACLYMAHYPHPFSSVVLSAPMMGVHTRPWPQSVAHWLIRIGHWFNKQLFGDRPRYFIGMRDYADVPFADNELTHSENRYNWFRAMYQQHAEIQLGGPTVQWLMQSLQAMAELPEAARLIRVPVLVLQAELDPIVSPQPQRVFVGMSAHPATRLEVINGSYHEILMETDSIRGPALATALQFLREHQFAEPLEQSFSAPRRPKRAQRRV</sequence>
<dbReference type="SUPFAM" id="SSF53474">
    <property type="entry name" value="alpha/beta-Hydrolases"/>
    <property type="match status" value="1"/>
</dbReference>
<dbReference type="PANTHER" id="PTHR11614">
    <property type="entry name" value="PHOSPHOLIPASE-RELATED"/>
    <property type="match status" value="1"/>
</dbReference>
<accession>A0ABY0BXP6</accession>
<dbReference type="InterPro" id="IPR022742">
    <property type="entry name" value="Hydrolase_4"/>
</dbReference>
<evidence type="ECO:0000313" key="3">
    <source>
        <dbReference type="Proteomes" id="UP000287410"/>
    </source>
</evidence>
<protein>
    <submittedName>
        <fullName evidence="2">Lysophospholipase</fullName>
    </submittedName>
</protein>
<name>A0ABY0BXP6_9GAMM</name>
<dbReference type="RefSeq" id="WP_126789483.1">
    <property type="nucleotide sequence ID" value="NZ_PIPN01000004.1"/>
</dbReference>
<dbReference type="Proteomes" id="UP000287410">
    <property type="component" value="Unassembled WGS sequence"/>
</dbReference>